<dbReference type="EMBL" id="CP042476">
    <property type="protein sequence ID" value="QED38512.1"/>
    <property type="molecule type" value="Genomic_DNA"/>
</dbReference>
<organism evidence="2 3">
    <name type="scientific">Antarcticibacterium arcticum</name>
    <dbReference type="NCBI Taxonomy" id="2585771"/>
    <lineage>
        <taxon>Bacteria</taxon>
        <taxon>Pseudomonadati</taxon>
        <taxon>Bacteroidota</taxon>
        <taxon>Flavobacteriia</taxon>
        <taxon>Flavobacteriales</taxon>
        <taxon>Flavobacteriaceae</taxon>
        <taxon>Antarcticibacterium</taxon>
    </lineage>
</organism>
<name>A0A5B8YKT6_9FLAO</name>
<dbReference type="PROSITE" id="PS51257">
    <property type="entry name" value="PROKAR_LIPOPROTEIN"/>
    <property type="match status" value="1"/>
</dbReference>
<evidence type="ECO:0000313" key="2">
    <source>
        <dbReference type="EMBL" id="QED38512.1"/>
    </source>
</evidence>
<protein>
    <recommendedName>
        <fullName evidence="4">Lipoprotein</fullName>
    </recommendedName>
</protein>
<gene>
    <name evidence="2" type="ORF">FK178_12650</name>
</gene>
<evidence type="ECO:0000256" key="1">
    <source>
        <dbReference type="SAM" id="SignalP"/>
    </source>
</evidence>
<feature type="signal peptide" evidence="1">
    <location>
        <begin position="1"/>
        <end position="19"/>
    </location>
</feature>
<dbReference type="Proteomes" id="UP000321954">
    <property type="component" value="Chromosome"/>
</dbReference>
<dbReference type="OrthoDB" id="893802at2"/>
<sequence length="141" mass="15545">MKKLLLVFFSVLLFSGCSAEDDSDNIMQNLAPVLSVDLPDSFEFGQSYNIEIIYKRPTNCHTFSGLDVARNANVIVIGVVTSYSTGNTNCVDSGNLEASATINFVAERDDFYIFKFWQGKNAAGRDEFLTVEVPVTQPGIE</sequence>
<proteinExistence type="predicted"/>
<evidence type="ECO:0000313" key="3">
    <source>
        <dbReference type="Proteomes" id="UP000321954"/>
    </source>
</evidence>
<evidence type="ECO:0008006" key="4">
    <source>
        <dbReference type="Google" id="ProtNLM"/>
    </source>
</evidence>
<accession>A0A5B8YKT6</accession>
<dbReference type="KEGG" id="anp:FK178_12650"/>
<feature type="chain" id="PRO_5022755192" description="Lipoprotein" evidence="1">
    <location>
        <begin position="20"/>
        <end position="141"/>
    </location>
</feature>
<reference evidence="2 3" key="1">
    <citation type="submission" date="2019-08" db="EMBL/GenBank/DDBJ databases">
        <title>Antarcticibacterium arcticum sp. nov., a bacterium isolated from marine sediment of the Canadian Beaufort Sea.</title>
        <authorList>
            <person name="Lee Y.M."/>
            <person name="Baek K."/>
            <person name="Lee D.-H."/>
            <person name="Shin S.C."/>
            <person name="Jin Y.K."/>
            <person name="Park Y."/>
        </authorList>
    </citation>
    <scope>NUCLEOTIDE SEQUENCE [LARGE SCALE GENOMIC DNA]</scope>
    <source>
        <strain evidence="2 3">PAMC 28998</strain>
    </source>
</reference>
<keyword evidence="3" id="KW-1185">Reference proteome</keyword>
<dbReference type="AlphaFoldDB" id="A0A5B8YKT6"/>
<dbReference type="RefSeq" id="WP_146835782.1">
    <property type="nucleotide sequence ID" value="NZ_CP042476.1"/>
</dbReference>
<keyword evidence="1" id="KW-0732">Signal</keyword>